<dbReference type="Proteomes" id="UP000049855">
    <property type="component" value="Unassembled WGS sequence"/>
</dbReference>
<protein>
    <submittedName>
        <fullName evidence="3">Putative amino acid amidohydrolase</fullName>
    </submittedName>
</protein>
<dbReference type="RefSeq" id="WP_021171063.1">
    <property type="nucleotide sequence ID" value="NZ_CTRP01000014.1"/>
</dbReference>
<organism evidence="3 4">
    <name type="scientific">Sporomusa ovata</name>
    <dbReference type="NCBI Taxonomy" id="2378"/>
    <lineage>
        <taxon>Bacteria</taxon>
        <taxon>Bacillati</taxon>
        <taxon>Bacillota</taxon>
        <taxon>Negativicutes</taxon>
        <taxon>Selenomonadales</taxon>
        <taxon>Sporomusaceae</taxon>
        <taxon>Sporomusa</taxon>
    </lineage>
</organism>
<dbReference type="PANTHER" id="PTHR30575">
    <property type="entry name" value="PEPTIDASE M20"/>
    <property type="match status" value="1"/>
</dbReference>
<dbReference type="Pfam" id="PF07687">
    <property type="entry name" value="M20_dimer"/>
    <property type="match status" value="1"/>
</dbReference>
<dbReference type="InterPro" id="IPR017439">
    <property type="entry name" value="Amidohydrolase"/>
</dbReference>
<dbReference type="AlphaFoldDB" id="A0A0U1L2C3"/>
<keyword evidence="4" id="KW-1185">Reference proteome</keyword>
<dbReference type="GO" id="GO:0046657">
    <property type="term" value="P:folic acid catabolic process"/>
    <property type="evidence" value="ECO:0007669"/>
    <property type="project" value="TreeGrafter"/>
</dbReference>
<dbReference type="InterPro" id="IPR011650">
    <property type="entry name" value="Peptidase_M20_dimer"/>
</dbReference>
<dbReference type="InterPro" id="IPR002933">
    <property type="entry name" value="Peptidase_M20"/>
</dbReference>
<gene>
    <name evidence="3" type="ORF">SpAn4DRAFT_0270</name>
</gene>
<reference evidence="4" key="1">
    <citation type="submission" date="2015-03" db="EMBL/GenBank/DDBJ databases">
        <authorList>
            <person name="Nijsse Bart"/>
        </authorList>
    </citation>
    <scope>NUCLEOTIDE SEQUENCE [LARGE SCALE GENOMIC DNA]</scope>
</reference>
<feature type="domain" description="Peptidase M20 dimerisation" evidence="2">
    <location>
        <begin position="235"/>
        <end position="305"/>
    </location>
</feature>
<proteinExistence type="predicted"/>
<keyword evidence="1" id="KW-0479">Metal-binding</keyword>
<evidence type="ECO:0000313" key="4">
    <source>
        <dbReference type="Proteomes" id="UP000049855"/>
    </source>
</evidence>
<keyword evidence="3" id="KW-0378">Hydrolase</keyword>
<dbReference type="GO" id="GO:0005737">
    <property type="term" value="C:cytoplasm"/>
    <property type="evidence" value="ECO:0007669"/>
    <property type="project" value="TreeGrafter"/>
</dbReference>
<dbReference type="InterPro" id="IPR052030">
    <property type="entry name" value="Peptidase_M20/M20A_hydrolases"/>
</dbReference>
<dbReference type="Gene3D" id="3.40.630.10">
    <property type="entry name" value="Zn peptidases"/>
    <property type="match status" value="2"/>
</dbReference>
<dbReference type="InterPro" id="IPR036264">
    <property type="entry name" value="Bact_exopeptidase_dim_dom"/>
</dbReference>
<dbReference type="GO" id="GO:0071713">
    <property type="term" value="F:para-aminobenzoyl-glutamate hydrolase activity"/>
    <property type="evidence" value="ECO:0007669"/>
    <property type="project" value="TreeGrafter"/>
</dbReference>
<dbReference type="EMBL" id="CTRP01000014">
    <property type="protein sequence ID" value="CQR73808.1"/>
    <property type="molecule type" value="Genomic_DNA"/>
</dbReference>
<dbReference type="Pfam" id="PF01546">
    <property type="entry name" value="Peptidase_M20"/>
    <property type="match status" value="1"/>
</dbReference>
<dbReference type="SUPFAM" id="SSF55031">
    <property type="entry name" value="Bacterial exopeptidase dimerisation domain"/>
    <property type="match status" value="1"/>
</dbReference>
<feature type="binding site" evidence="1">
    <location>
        <position position="408"/>
    </location>
    <ligand>
        <name>Mn(2+)</name>
        <dbReference type="ChEBI" id="CHEBI:29035"/>
        <label>2</label>
    </ligand>
</feature>
<comment type="cofactor">
    <cofactor evidence="1">
        <name>Mn(2+)</name>
        <dbReference type="ChEBI" id="CHEBI:29035"/>
    </cofactor>
    <text evidence="1">The Mn(2+) ion enhances activity.</text>
</comment>
<feature type="binding site" evidence="1">
    <location>
        <position position="211"/>
    </location>
    <ligand>
        <name>Mn(2+)</name>
        <dbReference type="ChEBI" id="CHEBI:29035"/>
        <label>2</label>
    </ligand>
</feature>
<dbReference type="PIRSF" id="PIRSF005962">
    <property type="entry name" value="Pept_M20D_amidohydro"/>
    <property type="match status" value="1"/>
</dbReference>
<keyword evidence="1" id="KW-0464">Manganese</keyword>
<evidence type="ECO:0000259" key="2">
    <source>
        <dbReference type="Pfam" id="PF07687"/>
    </source>
</evidence>
<dbReference type="NCBIfam" id="TIGR01891">
    <property type="entry name" value="amidohydrolases"/>
    <property type="match status" value="1"/>
</dbReference>
<feature type="binding site" evidence="1">
    <location>
        <position position="187"/>
    </location>
    <ligand>
        <name>Mn(2+)</name>
        <dbReference type="ChEBI" id="CHEBI:29035"/>
        <label>2</label>
    </ligand>
</feature>
<accession>A0A0U1L2C3</accession>
<dbReference type="GO" id="GO:0016805">
    <property type="term" value="F:dipeptidase activity"/>
    <property type="evidence" value="ECO:0007669"/>
    <property type="project" value="TreeGrafter"/>
</dbReference>
<dbReference type="GO" id="GO:0046872">
    <property type="term" value="F:metal ion binding"/>
    <property type="evidence" value="ECO:0007669"/>
    <property type="project" value="UniProtKB-KW"/>
</dbReference>
<dbReference type="SUPFAM" id="SSF53187">
    <property type="entry name" value="Zn-dependent exopeptidases"/>
    <property type="match status" value="1"/>
</dbReference>
<name>A0A0U1L2C3_9FIRM</name>
<evidence type="ECO:0000313" key="3">
    <source>
        <dbReference type="EMBL" id="CQR73808.1"/>
    </source>
</evidence>
<feature type="binding site" evidence="1">
    <location>
        <position position="151"/>
    </location>
    <ligand>
        <name>Mn(2+)</name>
        <dbReference type="ChEBI" id="CHEBI:29035"/>
        <label>2</label>
    </ligand>
</feature>
<sequence length="438" mass="47112">MEMYRKQEKIIDGYFKEAVEWRRQLHKCPQTGWLEYYATGFIADKLSGWGYSLLLGKDVIAAAKQIQLPDAQRHDEEYKRALSFGVKEEFISPAKGGFTGVVAVLKGDKPGPTVGFRFDIDSNEVCEANDSGHRPADEDFISQNPGCAHMCGHDAHAATGLLLARYFSENRDMIHGTVKLIFQPNEENLSGAAAMVSAGVVDDVDYLFGGHVGTSLKQIGQIAVNVNNIYPMSRFMVTYRGRAAHAAIRPDEGKNALLGACTAVTNLYAIARHGNGASQINVGVMNAGTDWNVIADKASFRLETRGATDAINDYMVVRAKEIVTGVAMMYGLELEITPAAVACGGVNSPELVALASKVASALPSVSQLLPEAGLNGSEDFTAMMKQVQNRGGKAMFVLYGTPTGGGHHNAAFDIDETVIANSVKFLAAMYSEITMGQG</sequence>
<feature type="binding site" evidence="1">
    <location>
        <position position="153"/>
    </location>
    <ligand>
        <name>Mn(2+)</name>
        <dbReference type="ChEBI" id="CHEBI:29035"/>
        <label>2</label>
    </ligand>
</feature>
<evidence type="ECO:0000256" key="1">
    <source>
        <dbReference type="PIRSR" id="PIRSR005962-1"/>
    </source>
</evidence>
<dbReference type="PANTHER" id="PTHR30575:SF3">
    <property type="entry name" value="PEPTIDASE M20 DIMERISATION DOMAIN-CONTAINING PROTEIN"/>
    <property type="match status" value="1"/>
</dbReference>